<dbReference type="GO" id="GO:0005811">
    <property type="term" value="C:lipid droplet"/>
    <property type="evidence" value="ECO:0007669"/>
    <property type="project" value="TreeGrafter"/>
</dbReference>
<dbReference type="PANTHER" id="PTHR28153">
    <property type="entry name" value="PROTEIN, PUTATIVE-RELATED"/>
    <property type="match status" value="1"/>
</dbReference>
<evidence type="ECO:0000313" key="3">
    <source>
        <dbReference type="Proteomes" id="UP000271241"/>
    </source>
</evidence>
<keyword evidence="3" id="KW-1185">Reference proteome</keyword>
<organism evidence="2 3">
    <name type="scientific">Thamnocephalis sphaerospora</name>
    <dbReference type="NCBI Taxonomy" id="78915"/>
    <lineage>
        <taxon>Eukaryota</taxon>
        <taxon>Fungi</taxon>
        <taxon>Fungi incertae sedis</taxon>
        <taxon>Zoopagomycota</taxon>
        <taxon>Zoopagomycotina</taxon>
        <taxon>Zoopagomycetes</taxon>
        <taxon>Zoopagales</taxon>
        <taxon>Sigmoideomycetaceae</taxon>
        <taxon>Thamnocephalis</taxon>
    </lineage>
</organism>
<evidence type="ECO:0000313" key="2">
    <source>
        <dbReference type="EMBL" id="RKP06321.1"/>
    </source>
</evidence>
<feature type="compositionally biased region" description="Polar residues" evidence="1">
    <location>
        <begin position="29"/>
        <end position="49"/>
    </location>
</feature>
<accession>A0A4P9XLT9</accession>
<proteinExistence type="predicted"/>
<dbReference type="OrthoDB" id="2152680at2759"/>
<dbReference type="AlphaFoldDB" id="A0A4P9XLT9"/>
<protein>
    <recommendedName>
        <fullName evidence="4">UDENN domain-containing protein</fullName>
    </recommendedName>
</protein>
<dbReference type="PANTHER" id="PTHR28153:SF1">
    <property type="entry name" value="DUF4484 DOMAIN-CONTAINING PROTEIN"/>
    <property type="match status" value="1"/>
</dbReference>
<dbReference type="EMBL" id="KZ992907">
    <property type="protein sequence ID" value="RKP06321.1"/>
    <property type="molecule type" value="Genomic_DNA"/>
</dbReference>
<dbReference type="InterPro" id="IPR018626">
    <property type="entry name" value="LCHN/Anr2"/>
</dbReference>
<feature type="region of interest" description="Disordered" evidence="1">
    <location>
        <begin position="16"/>
        <end position="51"/>
    </location>
</feature>
<gene>
    <name evidence="2" type="ORF">THASP1DRAFT_25331</name>
</gene>
<evidence type="ECO:0000256" key="1">
    <source>
        <dbReference type="SAM" id="MobiDB-lite"/>
    </source>
</evidence>
<dbReference type="Proteomes" id="UP000271241">
    <property type="component" value="Unassembled WGS sequence"/>
</dbReference>
<name>A0A4P9XLT9_9FUNG</name>
<reference evidence="3" key="1">
    <citation type="journal article" date="2018" name="Nat. Microbiol.">
        <title>Leveraging single-cell genomics to expand the fungal tree of life.</title>
        <authorList>
            <person name="Ahrendt S.R."/>
            <person name="Quandt C.A."/>
            <person name="Ciobanu D."/>
            <person name="Clum A."/>
            <person name="Salamov A."/>
            <person name="Andreopoulos B."/>
            <person name="Cheng J.F."/>
            <person name="Woyke T."/>
            <person name="Pelin A."/>
            <person name="Henrissat B."/>
            <person name="Reynolds N.K."/>
            <person name="Benny G.L."/>
            <person name="Smith M.E."/>
            <person name="James T.Y."/>
            <person name="Grigoriev I.V."/>
        </authorList>
    </citation>
    <scope>NUCLEOTIDE SEQUENCE [LARGE SCALE GENOMIC DNA]</scope>
    <source>
        <strain evidence="3">RSA 1356</strain>
    </source>
</reference>
<dbReference type="Pfam" id="PF09804">
    <property type="entry name" value="DENND11"/>
    <property type="match status" value="1"/>
</dbReference>
<sequence>MTDQVASMTVVEDLEVDDTLQETRLPCRRTSSQPSAASTEPSATETGSMETLDPDDYVLAMFIVRFDTHHGNTVAWTYPESKYIDLNGIEFSALPSGLHLVQDDIVYFSKNTYFGLSVFENTRLEGKEAEKERGARMAAVGLLCAKYTGLHRHVEFLKEAARFHSADEAVSRQLLTWYYENQKRRSEPRPSALSTDPIPTIQVPRIGKLSTNHPARQFMQFVERCGPSIFVLWKHALLNRRILFSATPPLAVASSYVYCTCLLSSIATDCVDQEEPPELLAPMFCVGVNDLCKLSVMDGYVAFTSEQILKEKKDLYDVLVEPRVVRKRGQPARNVLELHSAMDAAASSLLRINAADRQRFSDLAHMFAGLPSQESLWQILERWWQNRLDTVASGGDLNPTAAAIEETAEQSEPLLASEAQDAAAVAFSDTTTYDELDVNVELVGLALSKILVCTRGMTLYLSNSSLHTTIRATHQCASNRVG</sequence>
<dbReference type="InterPro" id="IPR053056">
    <property type="entry name" value="Lipid_Metab_Assoc_Protein"/>
</dbReference>
<evidence type="ECO:0008006" key="4">
    <source>
        <dbReference type="Google" id="ProtNLM"/>
    </source>
</evidence>